<keyword evidence="1" id="KW-0808">Transferase</keyword>
<keyword evidence="1" id="KW-0695">RNA-directed DNA polymerase</keyword>
<dbReference type="PANTHER" id="PTHR33116">
    <property type="entry name" value="REVERSE TRANSCRIPTASE ZINC-BINDING DOMAIN-CONTAINING PROTEIN-RELATED-RELATED"/>
    <property type="match status" value="1"/>
</dbReference>
<dbReference type="PANTHER" id="PTHR33116:SF86">
    <property type="entry name" value="REVERSE TRANSCRIPTASE DOMAIN-CONTAINING PROTEIN"/>
    <property type="match status" value="1"/>
</dbReference>
<sequence length="201" mass="23492">MVNFDKPLIYFSGYVEQEIQEQVGNILGVRISNNPEKYLGLPIMVGRRKKHAFIDIKEHFNKLMNSWSVRYLSAGGKKVFLKSILQDIPVYGMQYFKLLVSFRHELENIMCNFGGVIPKLIKDLTIHIPGEAYRELNVFLRKGLDRELGMARTSIYGMMHGYREMETEEYNVSISIFDLIERDSVTWKQEEIHSLFGDEQM</sequence>
<accession>A0A5B6UV98</accession>
<name>A0A5B6UV98_9ROSI</name>
<keyword evidence="1" id="KW-0548">Nucleotidyltransferase</keyword>
<dbReference type="Proteomes" id="UP000325315">
    <property type="component" value="Unassembled WGS sequence"/>
</dbReference>
<dbReference type="GO" id="GO:0003964">
    <property type="term" value="F:RNA-directed DNA polymerase activity"/>
    <property type="evidence" value="ECO:0007669"/>
    <property type="project" value="UniProtKB-KW"/>
</dbReference>
<dbReference type="OrthoDB" id="1938551at2759"/>
<gene>
    <name evidence="1" type="ORF">EPI10_027054</name>
</gene>
<keyword evidence="2" id="KW-1185">Reference proteome</keyword>
<reference evidence="2" key="1">
    <citation type="journal article" date="2019" name="Plant Biotechnol. J.">
        <title>Genome sequencing of the Australian wild diploid species Gossypium australe highlights disease resistance and delayed gland morphogenesis.</title>
        <authorList>
            <person name="Cai Y."/>
            <person name="Cai X."/>
            <person name="Wang Q."/>
            <person name="Wang P."/>
            <person name="Zhang Y."/>
            <person name="Cai C."/>
            <person name="Xu Y."/>
            <person name="Wang K."/>
            <person name="Zhou Z."/>
            <person name="Wang C."/>
            <person name="Geng S."/>
            <person name="Li B."/>
            <person name="Dong Q."/>
            <person name="Hou Y."/>
            <person name="Wang H."/>
            <person name="Ai P."/>
            <person name="Liu Z."/>
            <person name="Yi F."/>
            <person name="Sun M."/>
            <person name="An G."/>
            <person name="Cheng J."/>
            <person name="Zhang Y."/>
            <person name="Shi Q."/>
            <person name="Xie Y."/>
            <person name="Shi X."/>
            <person name="Chang Y."/>
            <person name="Huang F."/>
            <person name="Chen Y."/>
            <person name="Hong S."/>
            <person name="Mi L."/>
            <person name="Sun Q."/>
            <person name="Zhang L."/>
            <person name="Zhou B."/>
            <person name="Peng R."/>
            <person name="Zhang X."/>
            <person name="Liu F."/>
        </authorList>
    </citation>
    <scope>NUCLEOTIDE SEQUENCE [LARGE SCALE GENOMIC DNA]</scope>
    <source>
        <strain evidence="2">cv. PA1801</strain>
    </source>
</reference>
<comment type="caution">
    <text evidence="1">The sequence shown here is derived from an EMBL/GenBank/DDBJ whole genome shotgun (WGS) entry which is preliminary data.</text>
</comment>
<protein>
    <submittedName>
        <fullName evidence="1">Reverse transcriptase</fullName>
    </submittedName>
</protein>
<dbReference type="AlphaFoldDB" id="A0A5B6UV98"/>
<dbReference type="EMBL" id="SMMG02000009">
    <property type="protein sequence ID" value="KAA3460384.1"/>
    <property type="molecule type" value="Genomic_DNA"/>
</dbReference>
<evidence type="ECO:0000313" key="1">
    <source>
        <dbReference type="EMBL" id="KAA3460384.1"/>
    </source>
</evidence>
<proteinExistence type="predicted"/>
<evidence type="ECO:0000313" key="2">
    <source>
        <dbReference type="Proteomes" id="UP000325315"/>
    </source>
</evidence>
<organism evidence="1 2">
    <name type="scientific">Gossypium australe</name>
    <dbReference type="NCBI Taxonomy" id="47621"/>
    <lineage>
        <taxon>Eukaryota</taxon>
        <taxon>Viridiplantae</taxon>
        <taxon>Streptophyta</taxon>
        <taxon>Embryophyta</taxon>
        <taxon>Tracheophyta</taxon>
        <taxon>Spermatophyta</taxon>
        <taxon>Magnoliopsida</taxon>
        <taxon>eudicotyledons</taxon>
        <taxon>Gunneridae</taxon>
        <taxon>Pentapetalae</taxon>
        <taxon>rosids</taxon>
        <taxon>malvids</taxon>
        <taxon>Malvales</taxon>
        <taxon>Malvaceae</taxon>
        <taxon>Malvoideae</taxon>
        <taxon>Gossypium</taxon>
    </lineage>
</organism>